<dbReference type="SUPFAM" id="SSF53850">
    <property type="entry name" value="Periplasmic binding protein-like II"/>
    <property type="match status" value="1"/>
</dbReference>
<feature type="non-terminal residue" evidence="1">
    <location>
        <position position="1"/>
    </location>
</feature>
<dbReference type="InterPro" id="IPR006059">
    <property type="entry name" value="SBP"/>
</dbReference>
<sequence>FFDTAELKTGVDYDVFVIPPVDSSLGSVVIYELSPIMMSANAKSREAAGKFIDFWLSPEGQSIWCNEMNFISANSAVSKDNLDLVKQKIAKDVFES</sequence>
<feature type="non-terminal residue" evidence="1">
    <location>
        <position position="96"/>
    </location>
</feature>
<accession>X1L6V6</accession>
<evidence type="ECO:0008006" key="2">
    <source>
        <dbReference type="Google" id="ProtNLM"/>
    </source>
</evidence>
<proteinExistence type="predicted"/>
<gene>
    <name evidence="1" type="ORF">S03H2_71386</name>
</gene>
<dbReference type="Gene3D" id="3.40.190.10">
    <property type="entry name" value="Periplasmic binding protein-like II"/>
    <property type="match status" value="1"/>
</dbReference>
<dbReference type="Pfam" id="PF13416">
    <property type="entry name" value="SBP_bac_8"/>
    <property type="match status" value="1"/>
</dbReference>
<dbReference type="EMBL" id="BARU01047754">
    <property type="protein sequence ID" value="GAI01611.1"/>
    <property type="molecule type" value="Genomic_DNA"/>
</dbReference>
<reference evidence="1" key="1">
    <citation type="journal article" date="2014" name="Front. Microbiol.">
        <title>High frequency of phylogenetically diverse reductive dehalogenase-homologous genes in deep subseafloor sedimentary metagenomes.</title>
        <authorList>
            <person name="Kawai M."/>
            <person name="Futagami T."/>
            <person name="Toyoda A."/>
            <person name="Takaki Y."/>
            <person name="Nishi S."/>
            <person name="Hori S."/>
            <person name="Arai W."/>
            <person name="Tsubouchi T."/>
            <person name="Morono Y."/>
            <person name="Uchiyama I."/>
            <person name="Ito T."/>
            <person name="Fujiyama A."/>
            <person name="Inagaki F."/>
            <person name="Takami H."/>
        </authorList>
    </citation>
    <scope>NUCLEOTIDE SEQUENCE</scope>
    <source>
        <strain evidence="1">Expedition CK06-06</strain>
    </source>
</reference>
<protein>
    <recommendedName>
        <fullName evidence="2">ABC transporter substrate-binding protein</fullName>
    </recommendedName>
</protein>
<evidence type="ECO:0000313" key="1">
    <source>
        <dbReference type="EMBL" id="GAI01611.1"/>
    </source>
</evidence>
<organism evidence="1">
    <name type="scientific">marine sediment metagenome</name>
    <dbReference type="NCBI Taxonomy" id="412755"/>
    <lineage>
        <taxon>unclassified sequences</taxon>
        <taxon>metagenomes</taxon>
        <taxon>ecological metagenomes</taxon>
    </lineage>
</organism>
<dbReference type="AlphaFoldDB" id="X1L6V6"/>
<name>X1L6V6_9ZZZZ</name>
<comment type="caution">
    <text evidence="1">The sequence shown here is derived from an EMBL/GenBank/DDBJ whole genome shotgun (WGS) entry which is preliminary data.</text>
</comment>